<feature type="compositionally biased region" description="Pro residues" evidence="1">
    <location>
        <begin position="220"/>
        <end position="237"/>
    </location>
</feature>
<feature type="compositionally biased region" description="Polar residues" evidence="1">
    <location>
        <begin position="202"/>
        <end position="212"/>
    </location>
</feature>
<feature type="compositionally biased region" description="Polar residues" evidence="1">
    <location>
        <begin position="351"/>
        <end position="367"/>
    </location>
</feature>
<gene>
    <name evidence="2" type="ORF">CMV_018151</name>
</gene>
<feature type="compositionally biased region" description="Pro residues" evidence="1">
    <location>
        <begin position="22"/>
        <end position="48"/>
    </location>
</feature>
<feature type="region of interest" description="Disordered" evidence="1">
    <location>
        <begin position="290"/>
        <end position="321"/>
    </location>
</feature>
<protein>
    <recommendedName>
        <fullName evidence="4">Vegetative cell wall protein gp1-like</fullName>
    </recommendedName>
</protein>
<dbReference type="Proteomes" id="UP000737018">
    <property type="component" value="Unassembled WGS sequence"/>
</dbReference>
<evidence type="ECO:0000313" key="3">
    <source>
        <dbReference type="Proteomes" id="UP000737018"/>
    </source>
</evidence>
<keyword evidence="3" id="KW-1185">Reference proteome</keyword>
<feature type="region of interest" description="Disordered" evidence="1">
    <location>
        <begin position="1"/>
        <end position="115"/>
    </location>
</feature>
<sequence>MANQPTPARPWFRLASIARPAAPTPIPTPAPAPAPAPAQAPEPRPPLVIRPTFRPLAPSQPTQPQEPTPPPPATAPPASTVAPPASAVAPPPAAALPRSFAAPIPTPAPAPAPAPGPVVTARPIFATSSVPSSPVQRASAPAAPSFTVNQVPVVSQPQTRVSAPSSSVQTSPVTKAVPSSSSVRTSPIAKEAPTQAFPNVKAATTSYDTTTIKPAAQTPPQSPKPKPTAPPPSPLNLPPTRLKAETETEQRIPLEAEQKTVLVQKTIEKPKPWLGGIADSQWEHSEHYKPSYVHSGKHEEHKEVEIKEKGSYKKLSDSEEAGTRVITIAGENKGAFMELIRSPKKHDGSDKSNSLQVKKGITTTGIQGSDSESYSSSDKEGKPKKDKSHKGANTVPMSAFMNSNVQGINNSIVYNSSYNHHDPGVHLSLSRKASGGFQAKERVNGDKE</sequence>
<dbReference type="OrthoDB" id="1939627at2759"/>
<dbReference type="AlphaFoldDB" id="A0A8J4VGF7"/>
<comment type="caution">
    <text evidence="2">The sequence shown here is derived from an EMBL/GenBank/DDBJ whole genome shotgun (WGS) entry which is preliminary data.</text>
</comment>
<feature type="compositionally biased region" description="Basic and acidic residues" evidence="1">
    <location>
        <begin position="439"/>
        <end position="448"/>
    </location>
</feature>
<dbReference type="PANTHER" id="PTHR33472">
    <property type="entry name" value="OS01G0106600 PROTEIN"/>
    <property type="match status" value="1"/>
</dbReference>
<feature type="region of interest" description="Disordered" evidence="1">
    <location>
        <begin position="128"/>
        <end position="257"/>
    </location>
</feature>
<evidence type="ECO:0000313" key="2">
    <source>
        <dbReference type="EMBL" id="KAF3956757.1"/>
    </source>
</evidence>
<feature type="compositionally biased region" description="Pro residues" evidence="1">
    <location>
        <begin position="104"/>
        <end position="115"/>
    </location>
</feature>
<feature type="region of interest" description="Disordered" evidence="1">
    <location>
        <begin position="418"/>
        <end position="448"/>
    </location>
</feature>
<feature type="compositionally biased region" description="Basic and acidic residues" evidence="1">
    <location>
        <begin position="242"/>
        <end position="257"/>
    </location>
</feature>
<feature type="compositionally biased region" description="Basic and acidic residues" evidence="1">
    <location>
        <begin position="296"/>
        <end position="317"/>
    </location>
</feature>
<feature type="compositionally biased region" description="Polar residues" evidence="1">
    <location>
        <begin position="146"/>
        <end position="185"/>
    </location>
</feature>
<feature type="compositionally biased region" description="Pro residues" evidence="1">
    <location>
        <begin position="64"/>
        <end position="75"/>
    </location>
</feature>
<dbReference type="PANTHER" id="PTHR33472:SF1">
    <property type="entry name" value="EXTENSIN-RELATED"/>
    <property type="match status" value="1"/>
</dbReference>
<feature type="compositionally biased region" description="Low complexity" evidence="1">
    <location>
        <begin position="76"/>
        <end position="88"/>
    </location>
</feature>
<feature type="region of interest" description="Disordered" evidence="1">
    <location>
        <begin position="337"/>
        <end position="398"/>
    </location>
</feature>
<evidence type="ECO:0008006" key="4">
    <source>
        <dbReference type="Google" id="ProtNLM"/>
    </source>
</evidence>
<reference evidence="2" key="1">
    <citation type="submission" date="2020-03" db="EMBL/GenBank/DDBJ databases">
        <title>Castanea mollissima Vanexum genome sequencing.</title>
        <authorList>
            <person name="Staton M."/>
        </authorList>
    </citation>
    <scope>NUCLEOTIDE SEQUENCE</scope>
    <source>
        <tissue evidence="2">Leaf</tissue>
    </source>
</reference>
<name>A0A8J4VGF7_9ROSI</name>
<dbReference type="EMBL" id="JRKL02003000">
    <property type="protein sequence ID" value="KAF3956757.1"/>
    <property type="molecule type" value="Genomic_DNA"/>
</dbReference>
<accession>A0A8J4VGF7</accession>
<proteinExistence type="predicted"/>
<organism evidence="2 3">
    <name type="scientific">Castanea mollissima</name>
    <name type="common">Chinese chestnut</name>
    <dbReference type="NCBI Taxonomy" id="60419"/>
    <lineage>
        <taxon>Eukaryota</taxon>
        <taxon>Viridiplantae</taxon>
        <taxon>Streptophyta</taxon>
        <taxon>Embryophyta</taxon>
        <taxon>Tracheophyta</taxon>
        <taxon>Spermatophyta</taxon>
        <taxon>Magnoliopsida</taxon>
        <taxon>eudicotyledons</taxon>
        <taxon>Gunneridae</taxon>
        <taxon>Pentapetalae</taxon>
        <taxon>rosids</taxon>
        <taxon>fabids</taxon>
        <taxon>Fagales</taxon>
        <taxon>Fagaceae</taxon>
        <taxon>Castanea</taxon>
    </lineage>
</organism>
<evidence type="ECO:0000256" key="1">
    <source>
        <dbReference type="SAM" id="MobiDB-lite"/>
    </source>
</evidence>